<evidence type="ECO:0000313" key="8">
    <source>
        <dbReference type="Proteomes" id="UP001500221"/>
    </source>
</evidence>
<evidence type="ECO:0000256" key="3">
    <source>
        <dbReference type="ARBA" id="ARBA00022692"/>
    </source>
</evidence>
<dbReference type="InterPro" id="IPR036259">
    <property type="entry name" value="MFS_trans_sf"/>
</dbReference>
<sequence>MTWRESLAPLRERNFRYYFASRTVNVAGNSMASVALAFAVLEVTDDDPAALGFVLAAHTIPMVVLLLWGGVIADRLPRTLVLQVSNVTSAASQGAIAFLVLTGAAELWMLIALSAAHGVVSAAGMPAMAGIMPSLVPREELQRANALMSLVKSSLVIVGPTISALLVVGVGAGWALAVDACTWLVSAVLLGFVELPARTRDAGAASTWVELKEGWQFVRSTQWLWVVVLGFGVLNAIHAGPWFTLGPLHAKDTIGEEGWGLVLSAEAVGLLAMTLVMLRIPLQRPLLWGMLGISLLGVPILVLGAHPTLLLLVVVAFVAGAGTEVFGMGWNLAMQENVPDEMLSRVYSYDMLGSFVAMPIGQLLVGPLALAFGSGEVLVVSGVVYVVTCFLVLLSPAVRRLPRVTSTTSTPAPAAP</sequence>
<dbReference type="Proteomes" id="UP001500221">
    <property type="component" value="Unassembled WGS sequence"/>
</dbReference>
<evidence type="ECO:0000313" key="7">
    <source>
        <dbReference type="EMBL" id="GAA5146553.1"/>
    </source>
</evidence>
<evidence type="ECO:0000256" key="1">
    <source>
        <dbReference type="ARBA" id="ARBA00004651"/>
    </source>
</evidence>
<evidence type="ECO:0000256" key="2">
    <source>
        <dbReference type="ARBA" id="ARBA00022475"/>
    </source>
</evidence>
<dbReference type="Pfam" id="PF07690">
    <property type="entry name" value="MFS_1"/>
    <property type="match status" value="1"/>
</dbReference>
<dbReference type="InterPro" id="IPR011701">
    <property type="entry name" value="MFS"/>
</dbReference>
<accession>A0ABP9PH91</accession>
<reference evidence="8" key="1">
    <citation type="journal article" date="2019" name="Int. J. Syst. Evol. Microbiol.">
        <title>The Global Catalogue of Microorganisms (GCM) 10K type strain sequencing project: providing services to taxonomists for standard genome sequencing and annotation.</title>
        <authorList>
            <consortium name="The Broad Institute Genomics Platform"/>
            <consortium name="The Broad Institute Genome Sequencing Center for Infectious Disease"/>
            <person name="Wu L."/>
            <person name="Ma J."/>
        </authorList>
    </citation>
    <scope>NUCLEOTIDE SEQUENCE [LARGE SCALE GENOMIC DNA]</scope>
    <source>
        <strain evidence="8">JCM 18459</strain>
    </source>
</reference>
<feature type="transmembrane region" description="Helical" evidence="6">
    <location>
        <begin position="144"/>
        <end position="168"/>
    </location>
</feature>
<feature type="transmembrane region" description="Helical" evidence="6">
    <location>
        <begin position="20"/>
        <end position="41"/>
    </location>
</feature>
<evidence type="ECO:0000256" key="4">
    <source>
        <dbReference type="ARBA" id="ARBA00022989"/>
    </source>
</evidence>
<feature type="transmembrane region" description="Helical" evidence="6">
    <location>
        <begin position="378"/>
        <end position="398"/>
    </location>
</feature>
<evidence type="ECO:0000256" key="5">
    <source>
        <dbReference type="ARBA" id="ARBA00023136"/>
    </source>
</evidence>
<gene>
    <name evidence="7" type="ORF">GCM10023340_17610</name>
</gene>
<keyword evidence="2" id="KW-1003">Cell membrane</keyword>
<feature type="transmembrane region" description="Helical" evidence="6">
    <location>
        <begin position="223"/>
        <end position="243"/>
    </location>
</feature>
<keyword evidence="3 6" id="KW-0812">Transmembrane</keyword>
<dbReference type="EMBL" id="BAABKG010000002">
    <property type="protein sequence ID" value="GAA5146553.1"/>
    <property type="molecule type" value="Genomic_DNA"/>
</dbReference>
<keyword evidence="5 6" id="KW-0472">Membrane</keyword>
<keyword evidence="4 6" id="KW-1133">Transmembrane helix</keyword>
<dbReference type="CDD" id="cd06173">
    <property type="entry name" value="MFS_MefA_like"/>
    <property type="match status" value="1"/>
</dbReference>
<feature type="transmembrane region" description="Helical" evidence="6">
    <location>
        <begin position="351"/>
        <end position="372"/>
    </location>
</feature>
<dbReference type="PANTHER" id="PTHR23513">
    <property type="entry name" value="INTEGRAL MEMBRANE EFFLUX PROTEIN-RELATED"/>
    <property type="match status" value="1"/>
</dbReference>
<feature type="transmembrane region" description="Helical" evidence="6">
    <location>
        <begin position="285"/>
        <end position="303"/>
    </location>
</feature>
<name>A0ABP9PH91_9ACTN</name>
<evidence type="ECO:0000256" key="6">
    <source>
        <dbReference type="SAM" id="Phobius"/>
    </source>
</evidence>
<dbReference type="Gene3D" id="1.20.1250.20">
    <property type="entry name" value="MFS general substrate transporter like domains"/>
    <property type="match status" value="1"/>
</dbReference>
<feature type="transmembrane region" description="Helical" evidence="6">
    <location>
        <begin position="53"/>
        <end position="73"/>
    </location>
</feature>
<dbReference type="PANTHER" id="PTHR23513:SF11">
    <property type="entry name" value="STAPHYLOFERRIN A TRANSPORTER"/>
    <property type="match status" value="1"/>
</dbReference>
<proteinExistence type="predicted"/>
<feature type="transmembrane region" description="Helical" evidence="6">
    <location>
        <begin position="258"/>
        <end position="278"/>
    </location>
</feature>
<organism evidence="7 8">
    <name type="scientific">Nocardioides marinquilinus</name>
    <dbReference type="NCBI Taxonomy" id="1210400"/>
    <lineage>
        <taxon>Bacteria</taxon>
        <taxon>Bacillati</taxon>
        <taxon>Actinomycetota</taxon>
        <taxon>Actinomycetes</taxon>
        <taxon>Propionibacteriales</taxon>
        <taxon>Nocardioidaceae</taxon>
        <taxon>Nocardioides</taxon>
    </lineage>
</organism>
<dbReference type="RefSeq" id="WP_345457108.1">
    <property type="nucleotide sequence ID" value="NZ_BAABKG010000002.1"/>
</dbReference>
<comment type="caution">
    <text evidence="7">The sequence shown here is derived from an EMBL/GenBank/DDBJ whole genome shotgun (WGS) entry which is preliminary data.</text>
</comment>
<feature type="transmembrane region" description="Helical" evidence="6">
    <location>
        <begin position="309"/>
        <end position="330"/>
    </location>
</feature>
<comment type="subcellular location">
    <subcellularLocation>
        <location evidence="1">Cell membrane</location>
        <topology evidence="1">Multi-pass membrane protein</topology>
    </subcellularLocation>
</comment>
<protein>
    <submittedName>
        <fullName evidence="7">MFS transporter</fullName>
    </submittedName>
</protein>
<keyword evidence="8" id="KW-1185">Reference proteome</keyword>
<dbReference type="SUPFAM" id="SSF103473">
    <property type="entry name" value="MFS general substrate transporter"/>
    <property type="match status" value="1"/>
</dbReference>